<dbReference type="InterPro" id="IPR052024">
    <property type="entry name" value="Methanogen_methyltrans"/>
</dbReference>
<dbReference type="GO" id="GO:0004853">
    <property type="term" value="F:uroporphyrinogen decarboxylase activity"/>
    <property type="evidence" value="ECO:0007669"/>
    <property type="project" value="InterPro"/>
</dbReference>
<dbReference type="PANTHER" id="PTHR47099:SF1">
    <property type="entry name" value="METHYLCOBAMIDE:COM METHYLTRANSFERASE MTBA"/>
    <property type="match status" value="1"/>
</dbReference>
<dbReference type="Gene3D" id="3.20.20.210">
    <property type="match status" value="1"/>
</dbReference>
<gene>
    <name evidence="2" type="ORF">LCGC14_0123720</name>
</gene>
<sequence length="320" mass="36068">MTSRQLVRAAIERKLIDRSPHLLDITPTAWEAIASRIEADSVEAFFDNDVLDVCPPWWSFDLARRPADWLDTTPPTTELSIVPVGTLKGLHDRVRALREAGNDKYLLVRLYGIHFEQGAFARGYGNFMLDMAARADFARRFLNDCIERNLAHMEQFLSLEDIDGVLLGSDWGSDAGLLMSPKMFDEMIRPGEQRMIDAIHTAGKNVWLHCCGDVRELMPTIIEMGYDVLNPIEPECMDLLALKEEFGSQICFWGGISTRHLLPQATPDEVRAEARRVRRLLGDGGGYIFAPAQYIQEDVPLENILALLDVAREGRQIVTA</sequence>
<reference evidence="2" key="1">
    <citation type="journal article" date="2015" name="Nature">
        <title>Complex archaea that bridge the gap between prokaryotes and eukaryotes.</title>
        <authorList>
            <person name="Spang A."/>
            <person name="Saw J.H."/>
            <person name="Jorgensen S.L."/>
            <person name="Zaremba-Niedzwiedzka K."/>
            <person name="Martijn J."/>
            <person name="Lind A.E."/>
            <person name="van Eijk R."/>
            <person name="Schleper C."/>
            <person name="Guy L."/>
            <person name="Ettema T.J."/>
        </authorList>
    </citation>
    <scope>NUCLEOTIDE SEQUENCE</scope>
</reference>
<dbReference type="SUPFAM" id="SSF51726">
    <property type="entry name" value="UROD/MetE-like"/>
    <property type="match status" value="1"/>
</dbReference>
<dbReference type="InterPro" id="IPR000257">
    <property type="entry name" value="Uroporphyrinogen_deCOase"/>
</dbReference>
<dbReference type="Pfam" id="PF01208">
    <property type="entry name" value="URO-D"/>
    <property type="match status" value="1"/>
</dbReference>
<accession>A0A0F9V9B9</accession>
<dbReference type="GO" id="GO:0006779">
    <property type="term" value="P:porphyrin-containing compound biosynthetic process"/>
    <property type="evidence" value="ECO:0007669"/>
    <property type="project" value="InterPro"/>
</dbReference>
<evidence type="ECO:0000259" key="1">
    <source>
        <dbReference type="Pfam" id="PF01208"/>
    </source>
</evidence>
<dbReference type="AlphaFoldDB" id="A0A0F9V9B9"/>
<comment type="caution">
    <text evidence="2">The sequence shown here is derived from an EMBL/GenBank/DDBJ whole genome shotgun (WGS) entry which is preliminary data.</text>
</comment>
<name>A0A0F9V9B9_9ZZZZ</name>
<evidence type="ECO:0000313" key="2">
    <source>
        <dbReference type="EMBL" id="KKO00600.1"/>
    </source>
</evidence>
<dbReference type="InterPro" id="IPR038071">
    <property type="entry name" value="UROD/MetE-like_sf"/>
</dbReference>
<protein>
    <recommendedName>
        <fullName evidence="1">Uroporphyrinogen decarboxylase (URO-D) domain-containing protein</fullName>
    </recommendedName>
</protein>
<organism evidence="2">
    <name type="scientific">marine sediment metagenome</name>
    <dbReference type="NCBI Taxonomy" id="412755"/>
    <lineage>
        <taxon>unclassified sequences</taxon>
        <taxon>metagenomes</taxon>
        <taxon>ecological metagenomes</taxon>
    </lineage>
</organism>
<dbReference type="PANTHER" id="PTHR47099">
    <property type="entry name" value="METHYLCOBAMIDE:COM METHYLTRANSFERASE MTBA"/>
    <property type="match status" value="1"/>
</dbReference>
<proteinExistence type="predicted"/>
<dbReference type="EMBL" id="LAZR01000039">
    <property type="protein sequence ID" value="KKO00600.1"/>
    <property type="molecule type" value="Genomic_DNA"/>
</dbReference>
<feature type="domain" description="Uroporphyrinogen decarboxylase (URO-D)" evidence="1">
    <location>
        <begin position="119"/>
        <end position="313"/>
    </location>
</feature>